<dbReference type="AlphaFoldDB" id="D9SEJ1"/>
<keyword evidence="2" id="KW-1185">Reference proteome</keyword>
<gene>
    <name evidence="1" type="ordered locus">Galf_0935</name>
</gene>
<evidence type="ECO:0000313" key="2">
    <source>
        <dbReference type="Proteomes" id="UP000001235"/>
    </source>
</evidence>
<accession>D9SEJ1</accession>
<dbReference type="KEGG" id="gca:Galf_0935"/>
<evidence type="ECO:0000313" key="1">
    <source>
        <dbReference type="EMBL" id="ADL54967.1"/>
    </source>
</evidence>
<proteinExistence type="predicted"/>
<reference evidence="1 2" key="1">
    <citation type="submission" date="2010-08" db="EMBL/GenBank/DDBJ databases">
        <title>Complete sequence of Gallionella capsiferriformans ES-2.</title>
        <authorList>
            <consortium name="US DOE Joint Genome Institute"/>
            <person name="Lucas S."/>
            <person name="Copeland A."/>
            <person name="Lapidus A."/>
            <person name="Cheng J.-F."/>
            <person name="Bruce D."/>
            <person name="Goodwin L."/>
            <person name="Pitluck S."/>
            <person name="Chertkov O."/>
            <person name="Davenport K.W."/>
            <person name="Detter J.C."/>
            <person name="Han C."/>
            <person name="Tapia R."/>
            <person name="Land M."/>
            <person name="Hauser L."/>
            <person name="Chang Y.-J."/>
            <person name="Jeffries C."/>
            <person name="Kyrpides N."/>
            <person name="Ivanova N."/>
            <person name="Mikhailova N."/>
            <person name="Shelobolina E.S."/>
            <person name="Picardal F."/>
            <person name="Roden E."/>
            <person name="Emerson D."/>
            <person name="Woyke T."/>
        </authorList>
    </citation>
    <scope>NUCLEOTIDE SEQUENCE [LARGE SCALE GENOMIC DNA]</scope>
    <source>
        <strain evidence="1 2">ES-2</strain>
    </source>
</reference>
<sequence length="101" mass="11476">MTPDKNNPVSNFFCASISVSLNQSDIHPVGLSCALISCQLLLWFDFELKEVGVGLLTFTFFEWSSGFGRWTFMLTDFQLVICRFPTMLQTLRMQLVSIAAR</sequence>
<name>D9SEJ1_GALCS</name>
<dbReference type="HOGENOM" id="CLU_2287462_0_0_4"/>
<organism evidence="1 2">
    <name type="scientific">Gallionella capsiferriformans (strain ES-2)</name>
    <name type="common">Gallionella ferruginea capsiferriformans (strain ES-2)</name>
    <dbReference type="NCBI Taxonomy" id="395494"/>
    <lineage>
        <taxon>Bacteria</taxon>
        <taxon>Pseudomonadati</taxon>
        <taxon>Pseudomonadota</taxon>
        <taxon>Betaproteobacteria</taxon>
        <taxon>Nitrosomonadales</taxon>
        <taxon>Gallionellaceae</taxon>
        <taxon>Gallionella</taxon>
    </lineage>
</organism>
<dbReference type="EMBL" id="CP002159">
    <property type="protein sequence ID" value="ADL54967.1"/>
    <property type="molecule type" value="Genomic_DNA"/>
</dbReference>
<protein>
    <submittedName>
        <fullName evidence="1">Uncharacterized protein</fullName>
    </submittedName>
</protein>
<dbReference type="Proteomes" id="UP000001235">
    <property type="component" value="Chromosome"/>
</dbReference>
<dbReference type="STRING" id="395494.Galf_0935"/>